<evidence type="ECO:0000256" key="1">
    <source>
        <dbReference type="SAM" id="MobiDB-lite"/>
    </source>
</evidence>
<name>A0A437LU44_9BURK</name>
<reference evidence="4 5" key="1">
    <citation type="submission" date="2019-01" db="EMBL/GenBank/DDBJ databases">
        <authorList>
            <person name="Chen W.-M."/>
        </authorList>
    </citation>
    <scope>NUCLEOTIDE SEQUENCE [LARGE SCALE GENOMIC DNA]</scope>
    <source>
        <strain evidence="4 5">CCP-18</strain>
    </source>
</reference>
<feature type="region of interest" description="Disordered" evidence="1">
    <location>
        <begin position="1322"/>
        <end position="1347"/>
    </location>
</feature>
<keyword evidence="2" id="KW-1133">Transmembrane helix</keyword>
<dbReference type="EMBL" id="SACM01000001">
    <property type="protein sequence ID" value="RVT88884.1"/>
    <property type="molecule type" value="Genomic_DNA"/>
</dbReference>
<dbReference type="OrthoDB" id="8521382at2"/>
<evidence type="ECO:0000313" key="4">
    <source>
        <dbReference type="EMBL" id="RVT88884.1"/>
    </source>
</evidence>
<evidence type="ECO:0000259" key="3">
    <source>
        <dbReference type="Pfam" id="PF13116"/>
    </source>
</evidence>
<organism evidence="4 5">
    <name type="scientific">Inhella crocodyli</name>
    <dbReference type="NCBI Taxonomy" id="2499851"/>
    <lineage>
        <taxon>Bacteria</taxon>
        <taxon>Pseudomonadati</taxon>
        <taxon>Pseudomonadota</taxon>
        <taxon>Betaproteobacteria</taxon>
        <taxon>Burkholderiales</taxon>
        <taxon>Sphaerotilaceae</taxon>
        <taxon>Inhella</taxon>
    </lineage>
</organism>
<dbReference type="NCBIfam" id="TIGR02099">
    <property type="entry name" value="YhdP family protein"/>
    <property type="match status" value="1"/>
</dbReference>
<dbReference type="PANTHER" id="PTHR38690">
    <property type="entry name" value="PROTEASE-RELATED"/>
    <property type="match status" value="1"/>
</dbReference>
<dbReference type="InterPro" id="IPR011836">
    <property type="entry name" value="YhdP"/>
</dbReference>
<protein>
    <submittedName>
        <fullName evidence="4">TIGR02099 family protein</fullName>
    </submittedName>
</protein>
<feature type="compositionally biased region" description="Low complexity" evidence="1">
    <location>
        <begin position="1330"/>
        <end position="1347"/>
    </location>
</feature>
<evidence type="ECO:0000256" key="2">
    <source>
        <dbReference type="SAM" id="Phobius"/>
    </source>
</evidence>
<keyword evidence="2" id="KW-0472">Membrane</keyword>
<proteinExistence type="predicted"/>
<evidence type="ECO:0000313" key="5">
    <source>
        <dbReference type="Proteomes" id="UP000288587"/>
    </source>
</evidence>
<gene>
    <name evidence="4" type="ORF">EOD73_07935</name>
</gene>
<feature type="transmembrane region" description="Helical" evidence="2">
    <location>
        <begin position="25"/>
        <end position="48"/>
    </location>
</feature>
<dbReference type="InterPro" id="IPR025263">
    <property type="entry name" value="YhdP_central"/>
</dbReference>
<comment type="caution">
    <text evidence="4">The sequence shown here is derived from an EMBL/GenBank/DDBJ whole genome shotgun (WGS) entry which is preliminary data.</text>
</comment>
<dbReference type="RefSeq" id="WP_127682338.1">
    <property type="nucleotide sequence ID" value="NZ_SACM01000001.1"/>
</dbReference>
<sequence>MSSFPSQLAAACHRPLRWLRRALRWLLLGVAGLWLVLLSLWLVLHWAILPNVDRWRPELEARASQWTGSSVRIGSLSVRTSGWMPVLELRDVRLLDGQGQTAVALPQVTAALSARSFLALVPRLEQLYLHEPVLALRMDAQGQLWVGGQPLRQGGDSTALTDWLFSQHEVAIKGGTLTWIDERRPDAQPLALTAVDALLRNGLRRHEVRLDATPPAAWGERFSLRARLTQPLLARAGDWRRWSGLLYADLPQADLAAWRQQVTLPLALTQGAGRLRAWIDVDKGRTRAVNADLALTGVDLRLAEADERLRLPSLQARLSWQALPEGSRWQAKGLQFTLGGERPVHWPTSQLTLSLRHAEAGGPWLPGPLVGGRLQADRLDLALLAQLGRALPVGETLHEALSTRQPQGVVSSLDAEWTGAMSGRQLPPTWRVTASAQDLALRALPAPEASTEHPHPLGQPGWQGAALSLSATQQGGEARLTLRQGSVTWPGLLSVDRLPVPEADLPLQWRREENGWRVQLKPATLHTDDAELKLSGQWRSLPGHPSGHLQLQASAPKLEARAVAKYLPATLPATRQYLADSLLAGQARGLQLKLDGPLHAFPFPTPPKGQAEGVFRVTARADKVRYAFVPSHPADDTRAAYASPWPALAEVSGDLEFDGPGMLIRNAKARVGDLEATVARAQIKDFAHQATLQLEGQWRGTAAGALAYVQSTPLNDWTRSALAKARATGTAQGRLSLQLPLNDLAHSKVQGDVQLNGGDLQVRPDLPTFTQLRAKLDYHQAGFTLQPSTAQWLGGEVRVDGGLQADGVVRFNAQGSASAEGLRQASEWSPLPLLAQSMAGTTRYSARLQWRGDRPDLEVRSSLQGLTLALPDPLRKPAEASWPLRVAVQGAANGKDQLSLDVGSVLTARYERQDERPVRGAIRIGPPGPEAGAPERGVALYLSLPLLDLDAWVPLARQLAGAGPGTPVGSGYLPDQGSVQTPTLRLLGRTLKDVVAGVSVNAGTQRMNLQSDRVAGFLAWTPQANGPGALQARLARLSLPKSETERVEQWVDEGKAGQSAWPSVDLQVEDFELRGMRLGRLNLQASAAAAGAPWHIDTLQLQHPDALLKAQGQWIPARKRTELAWSLALSNSGRFLDAVGYPGTVRGGKGELKGQLGWPGSPLSPEPAQLDGQFSIALGSGQFLKAEPGMARLLGVLSLQSLPRRLLFDWRDVFSDGFSFDDFSGDVHIEHGVARSRNLRMGGVHASVLMDGSADLAAQTTDLRVLIVPEVNAGGASLAYAAINPAVGLSTFLAQLLLRKPIAAANTTHFLVTGPWSAPQVDKVEKPLTPASAPAPAPSASDPVSAP</sequence>
<dbReference type="PANTHER" id="PTHR38690:SF1">
    <property type="entry name" value="PROTEASE"/>
    <property type="match status" value="1"/>
</dbReference>
<dbReference type="Pfam" id="PF13116">
    <property type="entry name" value="YhdP"/>
    <property type="match status" value="1"/>
</dbReference>
<accession>A0A437LU44</accession>
<dbReference type="Proteomes" id="UP000288587">
    <property type="component" value="Unassembled WGS sequence"/>
</dbReference>
<feature type="domain" description="YhdP central" evidence="3">
    <location>
        <begin position="18"/>
        <end position="1321"/>
    </location>
</feature>
<keyword evidence="2" id="KW-0812">Transmembrane</keyword>
<keyword evidence="5" id="KW-1185">Reference proteome</keyword>